<dbReference type="SUPFAM" id="SSF51126">
    <property type="entry name" value="Pectin lyase-like"/>
    <property type="match status" value="2"/>
</dbReference>
<dbReference type="GO" id="GO:0030313">
    <property type="term" value="C:cell envelope"/>
    <property type="evidence" value="ECO:0007669"/>
    <property type="project" value="UniProtKB-SubCell"/>
</dbReference>
<feature type="chain" id="PRO_5038891112" evidence="4">
    <location>
        <begin position="29"/>
        <end position="3089"/>
    </location>
</feature>
<dbReference type="InterPro" id="IPR022038">
    <property type="entry name" value="Ig-like_bact"/>
</dbReference>
<dbReference type="SMART" id="SM00710">
    <property type="entry name" value="PbH1"/>
    <property type="match status" value="8"/>
</dbReference>
<dbReference type="Gene3D" id="2.60.40.3630">
    <property type="match status" value="4"/>
</dbReference>
<evidence type="ECO:0000256" key="3">
    <source>
        <dbReference type="SAM" id="MobiDB-lite"/>
    </source>
</evidence>
<dbReference type="Pfam" id="PF13306">
    <property type="entry name" value="LRR_5"/>
    <property type="match status" value="1"/>
</dbReference>
<reference evidence="6" key="2">
    <citation type="journal article" date="2021" name="PeerJ">
        <title>Extensive microbial diversity within the chicken gut microbiome revealed by metagenomics and culture.</title>
        <authorList>
            <person name="Gilroy R."/>
            <person name="Ravi A."/>
            <person name="Getino M."/>
            <person name="Pursley I."/>
            <person name="Horton D.L."/>
            <person name="Alikhan N.F."/>
            <person name="Baker D."/>
            <person name="Gharbi K."/>
            <person name="Hall N."/>
            <person name="Watson M."/>
            <person name="Adriaenssens E.M."/>
            <person name="Foster-Nyarko E."/>
            <person name="Jarju S."/>
            <person name="Secka A."/>
            <person name="Antonio M."/>
            <person name="Oren A."/>
            <person name="Chaudhuri R.R."/>
            <person name="La Ragione R."/>
            <person name="Hildebrand F."/>
            <person name="Pallen M.J."/>
        </authorList>
    </citation>
    <scope>NUCLEOTIDE SEQUENCE</scope>
    <source>
        <strain evidence="6">E3-2379</strain>
    </source>
</reference>
<feature type="compositionally biased region" description="Acidic residues" evidence="3">
    <location>
        <begin position="99"/>
        <end position="117"/>
    </location>
</feature>
<dbReference type="Gene3D" id="3.80.10.10">
    <property type="entry name" value="Ribonuclease Inhibitor"/>
    <property type="match status" value="1"/>
</dbReference>
<dbReference type="InterPro" id="IPR000421">
    <property type="entry name" value="FA58C"/>
</dbReference>
<evidence type="ECO:0000313" key="6">
    <source>
        <dbReference type="EMBL" id="MBO8463058.1"/>
    </source>
</evidence>
<dbReference type="InterPro" id="IPR026906">
    <property type="entry name" value="LRR_5"/>
</dbReference>
<name>A0A9D9HZF6_9FIRM</name>
<dbReference type="Proteomes" id="UP000823618">
    <property type="component" value="Unassembled WGS sequence"/>
</dbReference>
<dbReference type="InterPro" id="IPR032675">
    <property type="entry name" value="LRR_dom_sf"/>
</dbReference>
<dbReference type="Gene3D" id="2.60.120.1060">
    <property type="entry name" value="NPCBM/NEW2 domain"/>
    <property type="match status" value="1"/>
</dbReference>
<evidence type="ECO:0000256" key="4">
    <source>
        <dbReference type="SAM" id="SignalP"/>
    </source>
</evidence>
<feature type="compositionally biased region" description="Basic and acidic residues" evidence="3">
    <location>
        <begin position="118"/>
        <end position="131"/>
    </location>
</feature>
<dbReference type="InterPro" id="IPR008979">
    <property type="entry name" value="Galactose-bd-like_sf"/>
</dbReference>
<dbReference type="Pfam" id="PF00754">
    <property type="entry name" value="F5_F8_type_C"/>
    <property type="match status" value="2"/>
</dbReference>
<keyword evidence="2" id="KW-0378">Hydrolase</keyword>
<feature type="compositionally biased region" description="Basic and acidic residues" evidence="3">
    <location>
        <begin position="67"/>
        <end position="88"/>
    </location>
</feature>
<protein>
    <submittedName>
        <fullName evidence="6">Discoidin domain-containing protein</fullName>
    </submittedName>
</protein>
<proteinExistence type="predicted"/>
<keyword evidence="4" id="KW-0732">Signal</keyword>
<dbReference type="InterPro" id="IPR042229">
    <property type="entry name" value="Listeria/Bacterioides_rpt_sf"/>
</dbReference>
<dbReference type="EMBL" id="JADIML010000110">
    <property type="protein sequence ID" value="MBO8463058.1"/>
    <property type="molecule type" value="Genomic_DNA"/>
</dbReference>
<evidence type="ECO:0000256" key="2">
    <source>
        <dbReference type="ARBA" id="ARBA00023295"/>
    </source>
</evidence>
<dbReference type="SUPFAM" id="SSF49785">
    <property type="entry name" value="Galactose-binding domain-like"/>
    <property type="match status" value="3"/>
</dbReference>
<dbReference type="InterPro" id="IPR038637">
    <property type="entry name" value="NPCBM_sf"/>
</dbReference>
<accession>A0A9D9HZF6</accession>
<dbReference type="InterPro" id="IPR036179">
    <property type="entry name" value="Ig-like_dom_sf"/>
</dbReference>
<dbReference type="SUPFAM" id="SSF48726">
    <property type="entry name" value="Immunoglobulin"/>
    <property type="match status" value="1"/>
</dbReference>
<organism evidence="6 7">
    <name type="scientific">Candidatus Scybalomonas excrementavium</name>
    <dbReference type="NCBI Taxonomy" id="2840943"/>
    <lineage>
        <taxon>Bacteria</taxon>
        <taxon>Bacillati</taxon>
        <taxon>Bacillota</taxon>
        <taxon>Clostridia</taxon>
        <taxon>Lachnospirales</taxon>
        <taxon>Lachnospiraceae</taxon>
        <taxon>Lachnospiraceae incertae sedis</taxon>
        <taxon>Candidatus Scybalomonas</taxon>
    </lineage>
</organism>
<dbReference type="InterPro" id="IPR006626">
    <property type="entry name" value="PbH1"/>
</dbReference>
<dbReference type="InterPro" id="IPR013378">
    <property type="entry name" value="InlB-like_B-rpt"/>
</dbReference>
<dbReference type="Pfam" id="PF09479">
    <property type="entry name" value="Flg_new"/>
    <property type="match status" value="1"/>
</dbReference>
<dbReference type="Pfam" id="PF07523">
    <property type="entry name" value="Big_3"/>
    <property type="match status" value="4"/>
</dbReference>
<evidence type="ECO:0000256" key="1">
    <source>
        <dbReference type="ARBA" id="ARBA00004196"/>
    </source>
</evidence>
<comment type="caution">
    <text evidence="6">The sequence shown here is derived from an EMBL/GenBank/DDBJ whole genome shotgun (WGS) entry which is preliminary data.</text>
</comment>
<evidence type="ECO:0000259" key="5">
    <source>
        <dbReference type="PROSITE" id="PS50022"/>
    </source>
</evidence>
<reference evidence="6" key="1">
    <citation type="submission" date="2020-10" db="EMBL/GenBank/DDBJ databases">
        <authorList>
            <person name="Gilroy R."/>
        </authorList>
    </citation>
    <scope>NUCLEOTIDE SEQUENCE</scope>
    <source>
        <strain evidence="6">E3-2379</strain>
    </source>
</reference>
<dbReference type="InterPro" id="IPR011050">
    <property type="entry name" value="Pectin_lyase_fold/virulence"/>
</dbReference>
<dbReference type="PROSITE" id="PS50022">
    <property type="entry name" value="FA58C_3"/>
    <property type="match status" value="1"/>
</dbReference>
<dbReference type="Gene3D" id="2.60.120.260">
    <property type="entry name" value="Galactose-binding domain-like"/>
    <property type="match status" value="2"/>
</dbReference>
<dbReference type="GO" id="GO:0016798">
    <property type="term" value="F:hydrolase activity, acting on glycosyl bonds"/>
    <property type="evidence" value="ECO:0007669"/>
    <property type="project" value="UniProtKB-KW"/>
</dbReference>
<dbReference type="Gene3D" id="2.60.40.2700">
    <property type="match status" value="6"/>
</dbReference>
<sequence length="3089" mass="338063">MRKWQNKFLTMLLVADLMASPLQPYAVAASIGPEEGQEVIGVQESNVEEQENTSKEAQGDEVASEETDTKTEETTDAKDTESSDKEEVSSEGVSSEETTVTEDAETVTEETEDTEATVEDKTEDSTEKTETTEQTTQKVENPVAQIGEIQYATFAEAVSAAQADDTIVLLQDVEVNAAITVDKNLAIVSATEDAKIIRRAKGLKGNLFIVANGAKFALGNEEGTQPVIVDGGAKWVVKKLQAEVAEGETVVRTIEDKSSSSDEETIVEVLVESPTVDGAYNAGIEADSAVIRIDEGQFYLYKNAVIQNNDDKTQDAGGGAIANNKGEKGSIFLYGILQNNATRGNNTNGGAIRNNGQLTVYESALLSGNKAEVNGGSIYNHGNGVVTIEGGEFTNNTAKNGGAIASASGTLNIQGGTIKGNKATLDGNGIYTESSVTIGDELNLDGISDDIYTQKTYTLTLDGNGVDNPESQTIRYLGNYNLPTLKRNGYKFLGWYTASDETGTKVENGSFITETNNVTLYAQWELTSTNEITLTKQPEAGTFYLEDKPVLSIEAKTTKDEAQVSYQWYRCDDEQGANKVALEGETNKTLSLPSDLGVYYYFCVVSEENSVDVVSEVVKVQIISRNIAYTPVFSKQPQAVNKYVGETAKLEVEANTIDNGTITYQWYRSENKTADMETAEKVDDATSSTYEVTPSDAGVYYYFVVATNTIKNEKGENVTATATSDVVNVTIHNKITVEDMKADDARMQKKYWNSYRIDTQTSQYGYIEKATSLYGNWGSNTINKAFDGNWNTFWETNRSSTDNAMEITFNKEVQLDRIIYATRQDVSKGNGYPTKLVIYSKTTDGEYVEVGVAESARTSGYRIFTLPHAITSKAIKLKFEQATPNNWPSASEIVLLRSEDTVLSGCATVYGTAIPGAKLSVSTDVQVGDKEALAYQWQESTDGISYTDIQGAINATYTVRTEDADANKYLRVVVSDTSGKFAGTMVSEPYRSLVDVKLEGNPVSGETLKPVMNYVGDKTTYEYQWERSTDGKEFKNIEGATKETYKVDNVVANQYVRLAVKISVDGVSTTTVYSDGVHIDATAMMTGAPQVGSTLKASVKGIEEKENSVIYTWEIGDSETGEFKAITDATGATYTIKEDDLNKFIRVKAELTESKATVTSEAWQVKEDGTYDKIEGDSVYLSDIKKEKLIDSSIGYKTLMYDANTSGDTITLLVNGEKNYFFKGLGAHAPSTLVYDLSDYVTYYHFDRFLAYLGLDNAQGSKGNGVKFTVQTSIDNKTWKTVQTTGVLKGNTDAVKVDIQLEDAKYLKISISDNGSNANDHSVIADAVLANQAYTGKVQNQEFVKTVAEYDKELKQIREVNPDKTVKEILQMDDYKKLLYQRTFVSNATYNLVKAYAENEEYADTLKWFMNDLEALEDYALGGALSCNYTNFIKVLTKLYTKHGEDLKDTTYGSLYKRMMIAISFTHSGDVPFWADYSQKSDPVRRYEIYKKLHSKGLLINNAFENLTVTEMRWVVNAMIDDEEIEWLNYYVRTHSSKNTMKPEDFNSNNFTPGPYYFIKYGFGYNYKNEKYYTEENKEKWQKKYGLTNEAAGEGGKDFDLNVTYGTDPKIWMVFEEGAVCGGISKTGTNIVQVFGLPAIVVGQPGHAAYLQLTYTNPNDPKNSTGKWLVQNDIYGWSKSQSGGLLNGWGNEYAAELGVSSYTLLAQATLDDEENLHTAERFVKLASAYSDDPEEQIRLYEQALDVQNINLDAWYGLINAYKALGKGDEDFLKLSQRIADALTYYPLPMWKTLEDRIKPEIKSGESLAILALQKQVALKKATKATTANTTQPEVSKTMANSLLGNQNTAIATFSLDGNNAGKIMIDSSYGGGNQVLYSIDGGVNWKNAGITTEVLLTQEEIDALTPEKDLLVRFQGTTNYYTIDITKASTPSNLYRNDREDRLIGSVVNLEWRVAGDDQWTDLTSDTTFTGDKTIQVRVKANGTEQVSDIATYKFTTDTDTASKKYIPLSHISYVGTSSQQNEGSSGAKVLTGEPNSMWHTVWSGNDNERYVTVKFDEPRYLTAVDYTPRQTGNNGRFLSCEVYTSMDGEDWMLAGSVTGWGDNANTKRVNLFGPTYAKYVKVVGTKTIGNFGSAAMLEFFEDTTVESKTVESIELKTAPKKTTYLRGDELNIKGLVVIARYDDGTKGTLKHKFLQFDKTILDKLGKETISVSYSLNGEVVPVTFDVNVVENTKDITGITVTELPTKMRYFVGDSLDTTGMVVKAQYTDGTEGYIYDDMYKVVPEKFTEATDSQKVTIEFTRNGNTVTDTFSGVEVTKTVKSIKISKKPTTTTYSLGDAFNDKGMQVSAVYDDNTQEVLDSSDYIIESDGFSNTAGTKTITVTYARKPEIQTNISVIIFPYIQTEQFIFEAAEGKDIASLTYVMGNTVAEDGKVEVPSTVTVADKLDFTINTIGRSSFEGQTNVKSVVLPSTVQSIEKDAFKNSTGLKEVYLTSYDNFDNLSIADTAFSGVTGATIYVANEKLVKELEDKHITGIKNLTIKSIAEKVTTLEIQAPNKTEYTLGESADFTGLEVYGILEDGNKILLNSETYSMNAFDRNKAGEQVITVRLNKKDVTASFTLNVTPATPSIEAQPMDMGYNETEKPEALKVVASTKDAGHLSYQWYSNTTNSTKGATAIQGATTDSYVPELKDQYYFVVVTNNDAAKTEGTSISVTSDIAHIQVGSYEARIGNTSYATLKEAVVNAEDGATIQIRKDITIEDTIVINKNLTITGHTIKRANTFNGLLFQVNKGTVLLENVEVDGGAVWTGNEDATLKRGTKNTGIVADNSLVLVTAGEFNLGKDAVLKNNANNSNNYGRSGGAVRISGGTFRMTGGTIKDNYSAPYGGAVLATSGSVIIESGLVSGNHGTSSGGTFCIDQSATFTMTRTENPEDTVIENNLGNGNGGAIWLSNGKATLNGGIIRNNKATNGGAVYMQGSGTLELGDVTITGNSVTNMVSGIYYANGSISIIGVPNMENDIYVTGGKKINLTSDLTDMKSKIRISNIGSSAEKAVFVVADTAEHAKSAEKAFALASGLSLQAEGTDVYFTRK</sequence>
<dbReference type="NCBIfam" id="TIGR02543">
    <property type="entry name" value="List_Bact_rpt"/>
    <property type="match status" value="1"/>
</dbReference>
<gene>
    <name evidence="6" type="ORF">IAC13_03915</name>
</gene>
<feature type="signal peptide" evidence="4">
    <location>
        <begin position="1"/>
        <end position="28"/>
    </location>
</feature>
<dbReference type="InterPro" id="IPR013222">
    <property type="entry name" value="Glyco_hyd_98_carb-bd"/>
</dbReference>
<dbReference type="Pfam" id="PF08305">
    <property type="entry name" value="NPCBM"/>
    <property type="match status" value="1"/>
</dbReference>
<feature type="region of interest" description="Disordered" evidence="3">
    <location>
        <begin position="37"/>
        <end position="141"/>
    </location>
</feature>
<dbReference type="Gene3D" id="2.60.40.4270">
    <property type="entry name" value="Listeria-Bacteroides repeat domain"/>
    <property type="match status" value="1"/>
</dbReference>
<evidence type="ECO:0000313" key="7">
    <source>
        <dbReference type="Proteomes" id="UP000823618"/>
    </source>
</evidence>
<keyword evidence="2" id="KW-0326">Glycosidase</keyword>
<feature type="domain" description="F5/8 type C" evidence="5">
    <location>
        <begin position="1994"/>
        <end position="2143"/>
    </location>
</feature>
<comment type="subcellular location">
    <subcellularLocation>
        <location evidence="1">Cell envelope</location>
    </subcellularLocation>
</comment>
<dbReference type="SMART" id="SM00776">
    <property type="entry name" value="NPCBM"/>
    <property type="match status" value="1"/>
</dbReference>